<accession>A0A427XSQ7</accession>
<dbReference type="RefSeq" id="XP_028476298.1">
    <property type="nucleotide sequence ID" value="XM_028623365.1"/>
</dbReference>
<feature type="transmembrane region" description="Helical" evidence="2">
    <location>
        <begin position="247"/>
        <end position="270"/>
    </location>
</feature>
<keyword evidence="2" id="KW-0812">Transmembrane</keyword>
<feature type="transmembrane region" description="Helical" evidence="2">
    <location>
        <begin position="216"/>
        <end position="235"/>
    </location>
</feature>
<sequence length="329" mass="35480">MVAPNTALVVLQSVGLVLSLATFGVALASLIFWWEHGWDWLVFKLPPILAIFLFSGPSFVYYLARLAFPDSASVKKDCSILSGFFLNGILSSTISTVQTGELNQLGLATTILSWILTMLILGTALFEAYYVAKHYGSTPGATQPIKLPDHDDDDQPASPDLPDTMDSDAVGALFVTTSGSVVQPYDALVALRIAGAVIAVISLIAAILSLHHSSGGNVFVLMSLILAGAATVEHLHYLVRLWWTPSYATAVVTDTVSLGLLCIYGLIVGVAELVTDNSSLGVFAWFLALTMFITVLLETFYTTLHYGGEWKAWWRSFHHLAPSPALAED</sequence>
<dbReference type="GeneID" id="39592581"/>
<feature type="transmembrane region" description="Helical" evidence="2">
    <location>
        <begin position="111"/>
        <end position="132"/>
    </location>
</feature>
<keyword evidence="2" id="KW-1133">Transmembrane helix</keyword>
<reference evidence="3 4" key="1">
    <citation type="submission" date="2018-11" db="EMBL/GenBank/DDBJ databases">
        <title>Genome sequence of Apiotrichum porosum DSM 27194.</title>
        <authorList>
            <person name="Aliyu H."/>
            <person name="Gorte O."/>
            <person name="Ochsenreither K."/>
        </authorList>
    </citation>
    <scope>NUCLEOTIDE SEQUENCE [LARGE SCALE GENOMIC DNA]</scope>
    <source>
        <strain evidence="3 4">DSM 27194</strain>
    </source>
</reference>
<name>A0A427XSQ7_9TREE</name>
<gene>
    <name evidence="3" type="ORF">EHS24_008038</name>
</gene>
<evidence type="ECO:0000313" key="3">
    <source>
        <dbReference type="EMBL" id="RSH81843.1"/>
    </source>
</evidence>
<evidence type="ECO:0000256" key="1">
    <source>
        <dbReference type="SAM" id="MobiDB-lite"/>
    </source>
</evidence>
<feature type="transmembrane region" description="Helical" evidence="2">
    <location>
        <begin position="282"/>
        <end position="301"/>
    </location>
</feature>
<feature type="transmembrane region" description="Helical" evidence="2">
    <location>
        <begin position="7"/>
        <end position="34"/>
    </location>
</feature>
<dbReference type="AlphaFoldDB" id="A0A427XSQ7"/>
<keyword evidence="4" id="KW-1185">Reference proteome</keyword>
<evidence type="ECO:0008006" key="5">
    <source>
        <dbReference type="Google" id="ProtNLM"/>
    </source>
</evidence>
<feature type="region of interest" description="Disordered" evidence="1">
    <location>
        <begin position="142"/>
        <end position="161"/>
    </location>
</feature>
<comment type="caution">
    <text evidence="3">The sequence shown here is derived from an EMBL/GenBank/DDBJ whole genome shotgun (WGS) entry which is preliminary data.</text>
</comment>
<dbReference type="EMBL" id="RSCE01000006">
    <property type="protein sequence ID" value="RSH81843.1"/>
    <property type="molecule type" value="Genomic_DNA"/>
</dbReference>
<feature type="transmembrane region" description="Helical" evidence="2">
    <location>
        <begin position="46"/>
        <end position="68"/>
    </location>
</feature>
<proteinExistence type="predicted"/>
<protein>
    <recommendedName>
        <fullName evidence="5">MARVEL domain-containing protein</fullName>
    </recommendedName>
</protein>
<keyword evidence="2" id="KW-0472">Membrane</keyword>
<feature type="transmembrane region" description="Helical" evidence="2">
    <location>
        <begin position="80"/>
        <end position="99"/>
    </location>
</feature>
<organism evidence="3 4">
    <name type="scientific">Apiotrichum porosum</name>
    <dbReference type="NCBI Taxonomy" id="105984"/>
    <lineage>
        <taxon>Eukaryota</taxon>
        <taxon>Fungi</taxon>
        <taxon>Dikarya</taxon>
        <taxon>Basidiomycota</taxon>
        <taxon>Agaricomycotina</taxon>
        <taxon>Tremellomycetes</taxon>
        <taxon>Trichosporonales</taxon>
        <taxon>Trichosporonaceae</taxon>
        <taxon>Apiotrichum</taxon>
    </lineage>
</organism>
<evidence type="ECO:0000313" key="4">
    <source>
        <dbReference type="Proteomes" id="UP000279236"/>
    </source>
</evidence>
<evidence type="ECO:0000256" key="2">
    <source>
        <dbReference type="SAM" id="Phobius"/>
    </source>
</evidence>
<feature type="transmembrane region" description="Helical" evidence="2">
    <location>
        <begin position="189"/>
        <end position="210"/>
    </location>
</feature>
<dbReference type="Proteomes" id="UP000279236">
    <property type="component" value="Unassembled WGS sequence"/>
</dbReference>